<proteinExistence type="predicted"/>
<evidence type="ECO:0000313" key="2">
    <source>
        <dbReference type="Proteomes" id="UP000317344"/>
    </source>
</evidence>
<evidence type="ECO:0000313" key="1">
    <source>
        <dbReference type="EMBL" id="QDQ98604.1"/>
    </source>
</evidence>
<sequence length="87" mass="9135">MQAIDCSQCGTTVLAEKYSDEHTSIQWLDDAHKSCPLMQAGEVRPSGAATGSAGSVCPALHSTIDQAARDGRMGFSMRSEPVPGVLL</sequence>
<reference evidence="1 2" key="1">
    <citation type="submission" date="2019-07" db="EMBL/GenBank/DDBJ databases">
        <title>Tomitella cavernea sp. nov., an actinomycete isolated from soil.</title>
        <authorList>
            <person name="Cheng J."/>
        </authorList>
    </citation>
    <scope>NUCLEOTIDE SEQUENCE [LARGE SCALE GENOMIC DNA]</scope>
    <source>
        <strain evidence="1 2">HY188</strain>
    </source>
</reference>
<name>A0A516X6A1_9ACTN</name>
<protein>
    <submittedName>
        <fullName evidence="1">Uncharacterized protein</fullName>
    </submittedName>
</protein>
<accession>A0A516X6A1</accession>
<dbReference type="OrthoDB" id="4554341at2"/>
<reference evidence="1 2" key="2">
    <citation type="submission" date="2019-07" db="EMBL/GenBank/DDBJ databases">
        <authorList>
            <person name="Huang Y."/>
        </authorList>
    </citation>
    <scope>NUCLEOTIDE SEQUENCE [LARGE SCALE GENOMIC DNA]</scope>
    <source>
        <strain evidence="1 2">HY188</strain>
    </source>
</reference>
<organism evidence="1 2">
    <name type="scientific">Tomitella fengzijianii</name>
    <dbReference type="NCBI Taxonomy" id="2597660"/>
    <lineage>
        <taxon>Bacteria</taxon>
        <taxon>Bacillati</taxon>
        <taxon>Actinomycetota</taxon>
        <taxon>Actinomycetes</taxon>
        <taxon>Mycobacteriales</taxon>
        <taxon>Tomitella</taxon>
    </lineage>
</organism>
<dbReference type="KEGG" id="toy:FO059_16345"/>
<dbReference type="Proteomes" id="UP000317344">
    <property type="component" value="Chromosome"/>
</dbReference>
<dbReference type="AlphaFoldDB" id="A0A516X6A1"/>
<dbReference type="EMBL" id="CP041765">
    <property type="protein sequence ID" value="QDQ98604.1"/>
    <property type="molecule type" value="Genomic_DNA"/>
</dbReference>
<gene>
    <name evidence="1" type="ORF">FO059_16345</name>
</gene>
<keyword evidence="2" id="KW-1185">Reference proteome</keyword>
<dbReference type="RefSeq" id="WP_143910009.1">
    <property type="nucleotide sequence ID" value="NZ_CP041765.1"/>
</dbReference>